<keyword evidence="1" id="KW-1133">Transmembrane helix</keyword>
<organism evidence="2 3">
    <name type="scientific">Rhodococcus navarretei</name>
    <dbReference type="NCBI Taxonomy" id="3128981"/>
    <lineage>
        <taxon>Bacteria</taxon>
        <taxon>Bacillati</taxon>
        <taxon>Actinomycetota</taxon>
        <taxon>Actinomycetes</taxon>
        <taxon>Mycobacteriales</taxon>
        <taxon>Nocardiaceae</taxon>
        <taxon>Rhodococcus</taxon>
    </lineage>
</organism>
<reference evidence="2 3" key="1">
    <citation type="submission" date="2024-03" db="EMBL/GenBank/DDBJ databases">
        <title>Rhodococcus navarretei sp. nov. and Pseudarthrobacter quantumdoti sp. nov., two new species with the ability to biosynthesize Quantum Dots isolated from soil samples at Union Glacier, Antarctica.</title>
        <authorList>
            <person name="Vargas M."/>
        </authorList>
    </citation>
    <scope>NUCLEOTIDE SEQUENCE [LARGE SCALE GENOMIC DNA]</scope>
    <source>
        <strain evidence="2 3">EXRC-4A-4</strain>
    </source>
</reference>
<evidence type="ECO:0000313" key="3">
    <source>
        <dbReference type="Proteomes" id="UP001456513"/>
    </source>
</evidence>
<evidence type="ECO:0000256" key="1">
    <source>
        <dbReference type="SAM" id="Phobius"/>
    </source>
</evidence>
<dbReference type="NCBIfam" id="TIGR04088">
    <property type="entry name" value="cognate_SipW"/>
    <property type="match status" value="1"/>
</dbReference>
<keyword evidence="3" id="KW-1185">Reference proteome</keyword>
<dbReference type="NCBIfam" id="TIGR04089">
    <property type="entry name" value="exp_by_SipW_III"/>
    <property type="match status" value="1"/>
</dbReference>
<dbReference type="InterPro" id="IPR023833">
    <property type="entry name" value="Signal_pept_SipW-depend-type"/>
</dbReference>
<keyword evidence="1" id="KW-0472">Membrane</keyword>
<name>A0ABU9CUG5_9NOCA</name>
<proteinExistence type="predicted"/>
<feature type="transmembrane region" description="Helical" evidence="1">
    <location>
        <begin position="44"/>
        <end position="64"/>
    </location>
</feature>
<dbReference type="InterPro" id="IPR024006">
    <property type="entry name" value="Alt_signal_exp_actinobact"/>
</dbReference>
<evidence type="ECO:0000313" key="2">
    <source>
        <dbReference type="EMBL" id="MEK8069963.1"/>
    </source>
</evidence>
<accession>A0ABU9CUG5</accession>
<dbReference type="Proteomes" id="UP001456513">
    <property type="component" value="Unassembled WGS sequence"/>
</dbReference>
<protein>
    <submittedName>
        <fullName evidence="2">Alternate-type signal peptide domain-containing protein</fullName>
    </submittedName>
</protein>
<dbReference type="RefSeq" id="WP_341440262.1">
    <property type="nucleotide sequence ID" value="NZ_JBBPCN010000001.1"/>
</dbReference>
<comment type="caution">
    <text evidence="2">The sequence shown here is derived from an EMBL/GenBank/DDBJ whole genome shotgun (WGS) entry which is preliminary data.</text>
</comment>
<keyword evidence="1" id="KW-0812">Transmembrane</keyword>
<dbReference type="EMBL" id="JBBPCN010000001">
    <property type="protein sequence ID" value="MEK8069963.1"/>
    <property type="molecule type" value="Genomic_DNA"/>
</dbReference>
<gene>
    <name evidence="2" type="ORF">AABD04_03760</name>
</gene>
<sequence>MSIAPVAEAHVSADRPAPGHPLTGLFSKAYEESRTYMNKATKGAVAAGAAAVLLLGGLGSLAVWNDSETLGGGTITSGDLSLELVPGSVAWVDASDDVNGGVDLPIADIAAFRIVPGDVVAYTAQFNIEAEGNNLTANLTADTSSVVAGPGSAELLDAITTSVTAEGATSGPLPTTGDGSAVISAPNTAAENQLLTVRVEFEFAEGTDGLTAQNQSIDLAAFTLDLTQIRPLVP</sequence>